<dbReference type="RefSeq" id="WP_209351595.1">
    <property type="nucleotide sequence ID" value="NZ_JAGIYZ010000008.1"/>
</dbReference>
<dbReference type="Proteomes" id="UP000680815">
    <property type="component" value="Unassembled WGS sequence"/>
</dbReference>
<dbReference type="EMBL" id="JAGIYZ010000008">
    <property type="protein sequence ID" value="MBP0464219.1"/>
    <property type="molecule type" value="Genomic_DNA"/>
</dbReference>
<evidence type="ECO:0000313" key="3">
    <source>
        <dbReference type="Proteomes" id="UP000680815"/>
    </source>
</evidence>
<sequence length="61" mass="6318">MESFDTVRPNAPEPVTARKNMTKADNSTGEPFAPLAYPFAPPGAASVGHGGHKPAPVVEMA</sequence>
<evidence type="ECO:0000256" key="1">
    <source>
        <dbReference type="SAM" id="MobiDB-lite"/>
    </source>
</evidence>
<name>A0ABS4ASJ9_9PROT</name>
<keyword evidence="3" id="KW-1185">Reference proteome</keyword>
<reference evidence="2 3" key="1">
    <citation type="submission" date="2021-03" db="EMBL/GenBank/DDBJ databases">
        <authorList>
            <person name="So Y."/>
        </authorList>
    </citation>
    <scope>NUCLEOTIDE SEQUENCE [LARGE SCALE GENOMIC DNA]</scope>
    <source>
        <strain evidence="2 3">PWR1</strain>
    </source>
</reference>
<feature type="region of interest" description="Disordered" evidence="1">
    <location>
        <begin position="1"/>
        <end position="35"/>
    </location>
</feature>
<comment type="caution">
    <text evidence="2">The sequence shown here is derived from an EMBL/GenBank/DDBJ whole genome shotgun (WGS) entry which is preliminary data.</text>
</comment>
<proteinExistence type="predicted"/>
<gene>
    <name evidence="2" type="ORF">J5Y09_09870</name>
</gene>
<organism evidence="2 3">
    <name type="scientific">Roseomonas nitratireducens</name>
    <dbReference type="NCBI Taxonomy" id="2820810"/>
    <lineage>
        <taxon>Bacteria</taxon>
        <taxon>Pseudomonadati</taxon>
        <taxon>Pseudomonadota</taxon>
        <taxon>Alphaproteobacteria</taxon>
        <taxon>Acetobacterales</taxon>
        <taxon>Roseomonadaceae</taxon>
        <taxon>Roseomonas</taxon>
    </lineage>
</organism>
<protein>
    <submittedName>
        <fullName evidence="2">Uncharacterized protein</fullName>
    </submittedName>
</protein>
<accession>A0ABS4ASJ9</accession>
<evidence type="ECO:0000313" key="2">
    <source>
        <dbReference type="EMBL" id="MBP0464219.1"/>
    </source>
</evidence>